<accession>A0ABR3B6D4</accession>
<gene>
    <name evidence="2" type="ORF">J3Q64DRAFT_1724105</name>
</gene>
<keyword evidence="1" id="KW-0812">Transmembrane</keyword>
<evidence type="ECO:0000313" key="2">
    <source>
        <dbReference type="EMBL" id="KAL0091526.1"/>
    </source>
</evidence>
<name>A0ABR3B6D4_PHYBL</name>
<sequence length="153" mass="18596">MVSWSLSQFTFLLDNWLIVGCLFGILYRFGLFTWLRFLSWEWLNKTFPHIWFIKHRKFIFLIRLKSFPTQYRRTKRAQGFFFFKKNKIVVLCLFINDNCCCCFFCFFFFCCRFCFCRRRCFCSCCRCCGGNFFCCPFFSLCALLGGGNGLRRW</sequence>
<proteinExistence type="predicted"/>
<evidence type="ECO:0000313" key="3">
    <source>
        <dbReference type="Proteomes" id="UP001448207"/>
    </source>
</evidence>
<feature type="transmembrane region" description="Helical" evidence="1">
    <location>
        <begin position="16"/>
        <end position="35"/>
    </location>
</feature>
<dbReference type="Proteomes" id="UP001448207">
    <property type="component" value="Unassembled WGS sequence"/>
</dbReference>
<feature type="transmembrane region" description="Helical" evidence="1">
    <location>
        <begin position="88"/>
        <end position="109"/>
    </location>
</feature>
<protein>
    <submittedName>
        <fullName evidence="2">Uncharacterized protein</fullName>
    </submittedName>
</protein>
<reference evidence="2 3" key="1">
    <citation type="submission" date="2024-04" db="EMBL/GenBank/DDBJ databases">
        <title>Symmetric and asymmetric DNA N6-adenine methylation regulates different biological responses in Mucorales.</title>
        <authorList>
            <consortium name="Lawrence Berkeley National Laboratory"/>
            <person name="Lax C."/>
            <person name="Mondo S.J."/>
            <person name="Osorio-Concepcion M."/>
            <person name="Muszewska A."/>
            <person name="Corrochano-Luque M."/>
            <person name="Gutierrez G."/>
            <person name="Riley R."/>
            <person name="Lipzen A."/>
            <person name="Guo J."/>
            <person name="Hundley H."/>
            <person name="Amirebrahimi M."/>
            <person name="Ng V."/>
            <person name="Lorenzo-Gutierrez D."/>
            <person name="Binder U."/>
            <person name="Yang J."/>
            <person name="Song Y."/>
            <person name="Canovas D."/>
            <person name="Navarro E."/>
            <person name="Freitag M."/>
            <person name="Gabaldon T."/>
            <person name="Grigoriev I.V."/>
            <person name="Corrochano L.M."/>
            <person name="Nicolas F.E."/>
            <person name="Garre V."/>
        </authorList>
    </citation>
    <scope>NUCLEOTIDE SEQUENCE [LARGE SCALE GENOMIC DNA]</scope>
    <source>
        <strain evidence="2 3">L51</strain>
    </source>
</reference>
<keyword evidence="1" id="KW-0472">Membrane</keyword>
<comment type="caution">
    <text evidence="2">The sequence shown here is derived from an EMBL/GenBank/DDBJ whole genome shotgun (WGS) entry which is preliminary data.</text>
</comment>
<keyword evidence="1" id="KW-1133">Transmembrane helix</keyword>
<keyword evidence="3" id="KW-1185">Reference proteome</keyword>
<dbReference type="EMBL" id="JBCLYO010000003">
    <property type="protein sequence ID" value="KAL0091526.1"/>
    <property type="molecule type" value="Genomic_DNA"/>
</dbReference>
<organism evidence="2 3">
    <name type="scientific">Phycomyces blakesleeanus</name>
    <dbReference type="NCBI Taxonomy" id="4837"/>
    <lineage>
        <taxon>Eukaryota</taxon>
        <taxon>Fungi</taxon>
        <taxon>Fungi incertae sedis</taxon>
        <taxon>Mucoromycota</taxon>
        <taxon>Mucoromycotina</taxon>
        <taxon>Mucoromycetes</taxon>
        <taxon>Mucorales</taxon>
        <taxon>Phycomycetaceae</taxon>
        <taxon>Phycomyces</taxon>
    </lineage>
</organism>
<evidence type="ECO:0000256" key="1">
    <source>
        <dbReference type="SAM" id="Phobius"/>
    </source>
</evidence>